<protein>
    <submittedName>
        <fullName evidence="1">Uncharacterized protein</fullName>
    </submittedName>
</protein>
<comment type="caution">
    <text evidence="1">The sequence shown here is derived from an EMBL/GenBank/DDBJ whole genome shotgun (WGS) entry which is preliminary data.</text>
</comment>
<dbReference type="Proteomes" id="UP000233549">
    <property type="component" value="Unassembled WGS sequence"/>
</dbReference>
<name>A0A2I2AZT1_ECOLX</name>
<evidence type="ECO:0000313" key="2">
    <source>
        <dbReference type="EMBL" id="PKD88543.1"/>
    </source>
</evidence>
<dbReference type="EMBL" id="RYCF01000125">
    <property type="protein sequence ID" value="MQK26908.1"/>
    <property type="molecule type" value="Genomic_DNA"/>
</dbReference>
<evidence type="ECO:0000313" key="3">
    <source>
        <dbReference type="Proteomes" id="UP000233549"/>
    </source>
</evidence>
<proteinExistence type="predicted"/>
<gene>
    <name evidence="2" type="ORF">CWS33_17040</name>
    <name evidence="1" type="ORF">EIZ93_22035</name>
</gene>
<sequence length="78" mass="9142">MTTVGQRERATQQRVVRFFIEELGYRYLGDWHTRPNNRNVEPDLLSHWLIDRGVPICSPYTQTIGQDRLPGWGQSITN</sequence>
<reference evidence="1 4" key="2">
    <citation type="journal article" date="2019" name="Environ. Health Perspect.">
        <title>Inter-host Transmission of Carbapenemase-Producing Escherichia coli among Humans and Backyard Animals.</title>
        <authorList>
            <person name="Li J."/>
            <person name="Bi Z."/>
            <person name="Ma S."/>
            <person name="Chen B."/>
            <person name="Cai C."/>
            <person name="He J."/>
            <person name="Schwarz S."/>
            <person name="Sun C."/>
            <person name="Zhou Y."/>
            <person name="Yin J."/>
            <person name="Hulth A."/>
            <person name="Wang Y."/>
            <person name="Shen Z."/>
            <person name="Wang S."/>
            <person name="Wu C."/>
            <person name="Nilsson L.E."/>
            <person name="Walsh T.R."/>
            <person name="Borjesson S."/>
            <person name="Shen J."/>
            <person name="Sun Q."/>
            <person name="Wang Y."/>
        </authorList>
    </citation>
    <scope>NUCLEOTIDE SEQUENCE [LARGE SCALE GENOMIC DNA]</scope>
    <source>
        <strain evidence="1 4">A016f</strain>
    </source>
</reference>
<dbReference type="EMBL" id="PITP01000016">
    <property type="protein sequence ID" value="PKD88543.1"/>
    <property type="molecule type" value="Genomic_DNA"/>
</dbReference>
<reference evidence="2 3" key="1">
    <citation type="submission" date="2017-12" db="EMBL/GenBank/DDBJ databases">
        <title>Rapid rising of carbapenem-resistant Enterobacteriaceae(CRE) and emergence of colistin resistance genemcr-1 in CRE in the hospital of Henan, China.</title>
        <authorList>
            <person name="Sun Q."/>
            <person name="Zhang R."/>
            <person name="Li Y."/>
            <person name="Shen Y."/>
            <person name="Zhang Y."/>
            <person name="Yang J."/>
            <person name="Shu L."/>
            <person name="Zhou H."/>
            <person name="Wang Y."/>
            <person name="Wang B."/>
            <person name="Shen Z."/>
        </authorList>
    </citation>
    <scope>NUCLEOTIDE SEQUENCE [LARGE SCALE GENOMIC DNA]</scope>
    <source>
        <strain evidence="2 3">3512</strain>
    </source>
</reference>
<organism evidence="1 4">
    <name type="scientific">Escherichia coli</name>
    <dbReference type="NCBI Taxonomy" id="562"/>
    <lineage>
        <taxon>Bacteria</taxon>
        <taxon>Pseudomonadati</taxon>
        <taxon>Pseudomonadota</taxon>
        <taxon>Gammaproteobacteria</taxon>
        <taxon>Enterobacterales</taxon>
        <taxon>Enterobacteriaceae</taxon>
        <taxon>Escherichia</taxon>
    </lineage>
</organism>
<evidence type="ECO:0000313" key="1">
    <source>
        <dbReference type="EMBL" id="MQK26908.1"/>
    </source>
</evidence>
<evidence type="ECO:0000313" key="4">
    <source>
        <dbReference type="Proteomes" id="UP000359125"/>
    </source>
</evidence>
<accession>A0A2I2AZT1</accession>
<dbReference type="AlphaFoldDB" id="A0A2I2AZT1"/>
<dbReference type="Proteomes" id="UP000359125">
    <property type="component" value="Unassembled WGS sequence"/>
</dbReference>